<dbReference type="Proteomes" id="UP000287361">
    <property type="component" value="Unassembled WGS sequence"/>
</dbReference>
<name>A0A401LBT1_9FIRM</name>
<keyword evidence="2" id="KW-0489">Methyltransferase</keyword>
<evidence type="ECO:0000313" key="8">
    <source>
        <dbReference type="EMBL" id="GCB28988.1"/>
    </source>
</evidence>
<keyword evidence="4" id="KW-0949">S-adenosyl-L-methionine</keyword>
<evidence type="ECO:0000313" key="9">
    <source>
        <dbReference type="Proteomes" id="UP000287361"/>
    </source>
</evidence>
<dbReference type="GO" id="GO:0004852">
    <property type="term" value="F:uroporphyrinogen-III synthase activity"/>
    <property type="evidence" value="ECO:0007669"/>
    <property type="project" value="InterPro"/>
</dbReference>
<protein>
    <recommendedName>
        <fullName evidence="1">uroporphyrinogen-III C-methyltransferase</fullName>
        <ecNumber evidence="1">2.1.1.107</ecNumber>
    </recommendedName>
</protein>
<dbReference type="PANTHER" id="PTHR45790:SF3">
    <property type="entry name" value="S-ADENOSYL-L-METHIONINE-DEPENDENT UROPORPHYRINOGEN III METHYLTRANSFERASE, CHLOROPLASTIC"/>
    <property type="match status" value="1"/>
</dbReference>
<dbReference type="InterPro" id="IPR000878">
    <property type="entry name" value="4pyrrol_Mease"/>
</dbReference>
<dbReference type="OrthoDB" id="9815856at2"/>
<evidence type="ECO:0000256" key="3">
    <source>
        <dbReference type="ARBA" id="ARBA00022679"/>
    </source>
</evidence>
<evidence type="ECO:0000259" key="7">
    <source>
        <dbReference type="Pfam" id="PF02602"/>
    </source>
</evidence>
<dbReference type="FunFam" id="3.30.950.10:FF:000001">
    <property type="entry name" value="Siroheme synthase"/>
    <property type="match status" value="1"/>
</dbReference>
<organism evidence="8 9">
    <name type="scientific">Anaerotignum faecicola</name>
    <dbReference type="NCBI Taxonomy" id="2358141"/>
    <lineage>
        <taxon>Bacteria</taxon>
        <taxon>Bacillati</taxon>
        <taxon>Bacillota</taxon>
        <taxon>Clostridia</taxon>
        <taxon>Lachnospirales</taxon>
        <taxon>Anaerotignaceae</taxon>
        <taxon>Anaerotignum</taxon>
    </lineage>
</organism>
<evidence type="ECO:0000256" key="4">
    <source>
        <dbReference type="ARBA" id="ARBA00022691"/>
    </source>
</evidence>
<gene>
    <name evidence="8" type="ORF">KGMB03357_06490</name>
</gene>
<sequence>MSGTVYLVGAGCGNPDLITWKGLRLLRACDAVFYDDLSSPKLLEETRTDCERLFVGKRYGRHSMPQAEINALLVAKAQEGKMVVRLKGGDPFVFGRGGEEVLALQAAGIPYEVVSGVSSAVAVPAAAGIPVTHRRLARSFHVITGHTAADGAETLTEQIDTLAKLEGTLVFLMGLHHLEEITNGLLQGGKPADTPAAVISRGTTPKQRVVRAKLCNLAAKTRKANLAAPAVIVIGETAGMQLSGTIEYPLYGVKIGVTGTKSITKKLRNRLEELGATVTELDYATLVPDWENEALEQALQSITAYTWAVFTSPNGVEIFFQALQKRRIDIRTLAQLRFAVIGTGTAAALEKRGIYPAFLPKTYDVESLAKGLCSVVGADEKILILRAAQGSPVLTEILAKEKKQYTDVKLYDIAIDAEKRRFAHEAAKEMDFITFASGSGVRGFFAQGGTMPQGTTAVCIGTSTAKTLASYGDFPALTAQTFNVDGIIEVILEEASKTKTTEKETDK</sequence>
<dbReference type="PANTHER" id="PTHR45790">
    <property type="entry name" value="SIROHEME SYNTHASE-RELATED"/>
    <property type="match status" value="1"/>
</dbReference>
<evidence type="ECO:0000259" key="6">
    <source>
        <dbReference type="Pfam" id="PF00590"/>
    </source>
</evidence>
<dbReference type="GO" id="GO:0004851">
    <property type="term" value="F:uroporphyrin-III C-methyltransferase activity"/>
    <property type="evidence" value="ECO:0007669"/>
    <property type="project" value="UniProtKB-EC"/>
</dbReference>
<dbReference type="InterPro" id="IPR036108">
    <property type="entry name" value="4pyrrol_syn_uPrphyn_synt_sf"/>
</dbReference>
<dbReference type="CDD" id="cd11642">
    <property type="entry name" value="SUMT"/>
    <property type="match status" value="1"/>
</dbReference>
<keyword evidence="5" id="KW-0627">Porphyrin biosynthesis</keyword>
<comment type="caution">
    <text evidence="8">The sequence shown here is derived from an EMBL/GenBank/DDBJ whole genome shotgun (WGS) entry which is preliminary data.</text>
</comment>
<dbReference type="FunFam" id="3.40.1010.10:FF:000001">
    <property type="entry name" value="Siroheme synthase"/>
    <property type="match status" value="1"/>
</dbReference>
<dbReference type="Gene3D" id="3.40.50.10090">
    <property type="match status" value="2"/>
</dbReference>
<proteinExistence type="predicted"/>
<feature type="domain" description="Tetrapyrrole methylase" evidence="6">
    <location>
        <begin position="4"/>
        <end position="217"/>
    </location>
</feature>
<dbReference type="NCBIfam" id="NF004790">
    <property type="entry name" value="PRK06136.1"/>
    <property type="match status" value="1"/>
</dbReference>
<dbReference type="AlphaFoldDB" id="A0A401LBT1"/>
<evidence type="ECO:0000256" key="1">
    <source>
        <dbReference type="ARBA" id="ARBA00012162"/>
    </source>
</evidence>
<dbReference type="InterPro" id="IPR035996">
    <property type="entry name" value="4pyrrol_Methylase_sf"/>
</dbReference>
<dbReference type="InterPro" id="IPR006366">
    <property type="entry name" value="CobA/CysG_C"/>
</dbReference>
<dbReference type="EC" id="2.1.1.107" evidence="1"/>
<dbReference type="RefSeq" id="WP_118580022.1">
    <property type="nucleotide sequence ID" value="NZ_DAVZTY010000029.1"/>
</dbReference>
<keyword evidence="9" id="KW-1185">Reference proteome</keyword>
<dbReference type="EMBL" id="BHVZ01000001">
    <property type="protein sequence ID" value="GCB28988.1"/>
    <property type="molecule type" value="Genomic_DNA"/>
</dbReference>
<dbReference type="SUPFAM" id="SSF53790">
    <property type="entry name" value="Tetrapyrrole methylase"/>
    <property type="match status" value="1"/>
</dbReference>
<evidence type="ECO:0000256" key="5">
    <source>
        <dbReference type="ARBA" id="ARBA00023244"/>
    </source>
</evidence>
<dbReference type="SUPFAM" id="SSF69618">
    <property type="entry name" value="HemD-like"/>
    <property type="match status" value="1"/>
</dbReference>
<dbReference type="Gene3D" id="3.40.1010.10">
    <property type="entry name" value="Cobalt-precorrin-4 Transmethylase, Domain 1"/>
    <property type="match status" value="1"/>
</dbReference>
<dbReference type="InterPro" id="IPR050161">
    <property type="entry name" value="Siro_Cobalamin_biosynth"/>
</dbReference>
<dbReference type="NCBIfam" id="TIGR01469">
    <property type="entry name" value="cobA_cysG_Cterm"/>
    <property type="match status" value="1"/>
</dbReference>
<feature type="domain" description="Tetrapyrrole biosynthesis uroporphyrinogen III synthase" evidence="7">
    <location>
        <begin position="266"/>
        <end position="489"/>
    </location>
</feature>
<dbReference type="GO" id="GO:0019354">
    <property type="term" value="P:siroheme biosynthetic process"/>
    <property type="evidence" value="ECO:0007669"/>
    <property type="project" value="InterPro"/>
</dbReference>
<dbReference type="Pfam" id="PF02602">
    <property type="entry name" value="HEM4"/>
    <property type="match status" value="1"/>
</dbReference>
<accession>A0A401LBT1</accession>
<dbReference type="GeneID" id="86193648"/>
<dbReference type="GO" id="GO:0032259">
    <property type="term" value="P:methylation"/>
    <property type="evidence" value="ECO:0007669"/>
    <property type="project" value="UniProtKB-KW"/>
</dbReference>
<dbReference type="Gene3D" id="3.30.950.10">
    <property type="entry name" value="Methyltransferase, Cobalt-precorrin-4 Transmethylase, Domain 2"/>
    <property type="match status" value="1"/>
</dbReference>
<dbReference type="InterPro" id="IPR014776">
    <property type="entry name" value="4pyrrole_Mease_sub2"/>
</dbReference>
<keyword evidence="3" id="KW-0808">Transferase</keyword>
<dbReference type="InterPro" id="IPR003754">
    <property type="entry name" value="4pyrrol_synth_uPrphyn_synth"/>
</dbReference>
<reference evidence="8 9" key="1">
    <citation type="submission" date="2018-10" db="EMBL/GenBank/DDBJ databases">
        <title>Draft Genome Sequence of Anaerotignum sp. KCTC 15736.</title>
        <authorList>
            <person name="Choi S.H."/>
            <person name="Kim J.S."/>
            <person name="Kang S.W."/>
            <person name="Lee J.S."/>
            <person name="Park S.H."/>
        </authorList>
    </citation>
    <scope>NUCLEOTIDE SEQUENCE [LARGE SCALE GENOMIC DNA]</scope>
    <source>
        <strain evidence="8 9">KCTC 15736</strain>
    </source>
</reference>
<dbReference type="InterPro" id="IPR014777">
    <property type="entry name" value="4pyrrole_Mease_sub1"/>
</dbReference>
<dbReference type="CDD" id="cd06578">
    <property type="entry name" value="HemD"/>
    <property type="match status" value="1"/>
</dbReference>
<dbReference type="Pfam" id="PF00590">
    <property type="entry name" value="TP_methylase"/>
    <property type="match status" value="1"/>
</dbReference>
<evidence type="ECO:0000256" key="2">
    <source>
        <dbReference type="ARBA" id="ARBA00022603"/>
    </source>
</evidence>